<keyword evidence="1" id="KW-0812">Transmembrane</keyword>
<dbReference type="PANTHER" id="PTHR45786">
    <property type="entry name" value="DNA BINDING PROTEIN-LIKE"/>
    <property type="match status" value="1"/>
</dbReference>
<protein>
    <submittedName>
        <fullName evidence="3">Putative helitron helicase-like domain-containing protein</fullName>
    </submittedName>
</protein>
<dbReference type="AlphaFoldDB" id="A0A396JLG8"/>
<evidence type="ECO:0000256" key="1">
    <source>
        <dbReference type="SAM" id="Phobius"/>
    </source>
</evidence>
<proteinExistence type="predicted"/>
<feature type="domain" description="Helitron helicase-like" evidence="2">
    <location>
        <begin position="514"/>
        <end position="696"/>
    </location>
</feature>
<dbReference type="Pfam" id="PF14214">
    <property type="entry name" value="Helitron_like_N"/>
    <property type="match status" value="1"/>
</dbReference>
<dbReference type="GO" id="GO:0004386">
    <property type="term" value="F:helicase activity"/>
    <property type="evidence" value="ECO:0007669"/>
    <property type="project" value="UniProtKB-KW"/>
</dbReference>
<keyword evidence="3" id="KW-0378">Hydrolase</keyword>
<dbReference type="EMBL" id="PSQE01000001">
    <property type="protein sequence ID" value="RHN79130.1"/>
    <property type="molecule type" value="Genomic_DNA"/>
</dbReference>
<accession>A0A396JLG8</accession>
<keyword evidence="3" id="KW-0347">Helicase</keyword>
<dbReference type="Gramene" id="rna2847">
    <property type="protein sequence ID" value="RHN79130.1"/>
    <property type="gene ID" value="gene2847"/>
</dbReference>
<keyword evidence="1" id="KW-0472">Membrane</keyword>
<evidence type="ECO:0000259" key="2">
    <source>
        <dbReference type="Pfam" id="PF14214"/>
    </source>
</evidence>
<gene>
    <name evidence="3" type="ORF">MtrunA17_Chr1g0173671</name>
</gene>
<keyword evidence="1" id="KW-1133">Transmembrane helix</keyword>
<sequence length="760" mass="87609">MIKIHRTKARDQENHLGRISYSTNQMTGLLYLRSLMVCHGFLYLFSIRFQLRFYCCYRFISVIHFWIFFAVGSLSFNTNLNKRRKVSPQGRLTPGKYTLSHSVLTSHSTKQHSRFNVENVSPIDLDAVSFQGLDNDNDVVAIECGNNGEESDIPSNLDVHFDSPVELMDTGTSDADRADDIVDFNCMDNREENDIPSNSDFDIKQADGDTFSDITSSVHGEVEYLNIGHPDRICDDCGAMMWYHERTKKDYNPVNPKFSMCCRKGRVEIATYPRLPQPLHDLYHKLDRKSKFFLKNIRSFNSMFSFTSMGGKVNRDTHDGNGPPMFVMEGQNYHQIGSLLPMPGNKPKFAQLYIYDTDNEINNRLACVSMDEGDLEMKTAIVTEIRDVLDSCNSYVETYRTIRERINENDSPPMRLRILRKRDCDGRRYNLPTASEVVALIVGDFDSADFDRDVIVETQSGLLQRISVFEPAYLPLQYPLLFPKGEDGFRKDIPYNEDADATDLQRLYVTQKEWIAYKIMQRETDQSTILFARRLLQQFLTDSFSCVESSRLRWLRDHQKEVRAEMYKGLTEAILRGDTDPSTTGKRIVLPSTFVGGTRYMLQNYQDAMAICGWAGYPDLFITFTCNQKWPELVEFLKIYHLKPEDRPDLVSRIFKIKLDDLIKEIKIGELFGEVKSVIYTIEFQKRGLPHAHILVFLHSRYRCVGPKDIDKIICAEIPDKEKEPELFKIVSTLMIHGPCGSQNPSSPCMNKNKCTKFFS</sequence>
<keyword evidence="3" id="KW-0547">Nucleotide-binding</keyword>
<reference evidence="3" key="1">
    <citation type="journal article" date="2018" name="Nat. Plants">
        <title>Whole-genome landscape of Medicago truncatula symbiotic genes.</title>
        <authorList>
            <person name="Pecrix Y."/>
            <person name="Gamas P."/>
            <person name="Carrere S."/>
        </authorList>
    </citation>
    <scope>NUCLEOTIDE SEQUENCE</scope>
    <source>
        <tissue evidence="3">Leaves</tissue>
    </source>
</reference>
<keyword evidence="3" id="KW-0067">ATP-binding</keyword>
<dbReference type="PANTHER" id="PTHR45786:SF74">
    <property type="entry name" value="ATP-DEPENDENT DNA HELICASE"/>
    <property type="match status" value="1"/>
</dbReference>
<feature type="transmembrane region" description="Helical" evidence="1">
    <location>
        <begin position="57"/>
        <end position="76"/>
    </location>
</feature>
<dbReference type="Proteomes" id="UP000265566">
    <property type="component" value="Chromosome 1"/>
</dbReference>
<name>A0A396JLG8_MEDTR</name>
<dbReference type="InterPro" id="IPR025476">
    <property type="entry name" value="Helitron_helicase-like"/>
</dbReference>
<organism evidence="3">
    <name type="scientific">Medicago truncatula</name>
    <name type="common">Barrel medic</name>
    <name type="synonym">Medicago tribuloides</name>
    <dbReference type="NCBI Taxonomy" id="3880"/>
    <lineage>
        <taxon>Eukaryota</taxon>
        <taxon>Viridiplantae</taxon>
        <taxon>Streptophyta</taxon>
        <taxon>Embryophyta</taxon>
        <taxon>Tracheophyta</taxon>
        <taxon>Spermatophyta</taxon>
        <taxon>Magnoliopsida</taxon>
        <taxon>eudicotyledons</taxon>
        <taxon>Gunneridae</taxon>
        <taxon>Pentapetalae</taxon>
        <taxon>rosids</taxon>
        <taxon>fabids</taxon>
        <taxon>Fabales</taxon>
        <taxon>Fabaceae</taxon>
        <taxon>Papilionoideae</taxon>
        <taxon>50 kb inversion clade</taxon>
        <taxon>NPAAA clade</taxon>
        <taxon>Hologalegina</taxon>
        <taxon>IRL clade</taxon>
        <taxon>Trifolieae</taxon>
        <taxon>Medicago</taxon>
    </lineage>
</organism>
<evidence type="ECO:0000313" key="3">
    <source>
        <dbReference type="EMBL" id="RHN79130.1"/>
    </source>
</evidence>
<comment type="caution">
    <text evidence="3">The sequence shown here is derived from an EMBL/GenBank/DDBJ whole genome shotgun (WGS) entry which is preliminary data.</text>
</comment>